<evidence type="ECO:0000313" key="1">
    <source>
        <dbReference type="EMBL" id="MED6127706.1"/>
    </source>
</evidence>
<name>A0ABU6RU94_9FABA</name>
<sequence length="88" mass="9783">ALRIEKSIAKANEDIRSKGITRGIQEVENRKPRGHTVPSCVCTCPWKCLGNICQGPVRPHATLTHPSECKVKAAYFIDSVPAWYHLAE</sequence>
<proteinExistence type="predicted"/>
<feature type="non-terminal residue" evidence="1">
    <location>
        <position position="1"/>
    </location>
</feature>
<gene>
    <name evidence="1" type="ORF">PIB30_090623</name>
</gene>
<reference evidence="1 2" key="1">
    <citation type="journal article" date="2023" name="Plants (Basel)">
        <title>Bridging the Gap: Combining Genomics and Transcriptomics Approaches to Understand Stylosanthes scabra, an Orphan Legume from the Brazilian Caatinga.</title>
        <authorList>
            <person name="Ferreira-Neto J.R.C."/>
            <person name="da Silva M.D."/>
            <person name="Binneck E."/>
            <person name="de Melo N.F."/>
            <person name="da Silva R.H."/>
            <person name="de Melo A.L.T.M."/>
            <person name="Pandolfi V."/>
            <person name="Bustamante F.O."/>
            <person name="Brasileiro-Vidal A.C."/>
            <person name="Benko-Iseppon A.M."/>
        </authorList>
    </citation>
    <scope>NUCLEOTIDE SEQUENCE [LARGE SCALE GENOMIC DNA]</scope>
    <source>
        <tissue evidence="1">Leaves</tissue>
    </source>
</reference>
<protein>
    <submittedName>
        <fullName evidence="1">Uncharacterized protein</fullName>
    </submittedName>
</protein>
<evidence type="ECO:0000313" key="2">
    <source>
        <dbReference type="Proteomes" id="UP001341840"/>
    </source>
</evidence>
<dbReference type="EMBL" id="JASCZI010031969">
    <property type="protein sequence ID" value="MED6127706.1"/>
    <property type="molecule type" value="Genomic_DNA"/>
</dbReference>
<comment type="caution">
    <text evidence="1">The sequence shown here is derived from an EMBL/GenBank/DDBJ whole genome shotgun (WGS) entry which is preliminary data.</text>
</comment>
<organism evidence="1 2">
    <name type="scientific">Stylosanthes scabra</name>
    <dbReference type="NCBI Taxonomy" id="79078"/>
    <lineage>
        <taxon>Eukaryota</taxon>
        <taxon>Viridiplantae</taxon>
        <taxon>Streptophyta</taxon>
        <taxon>Embryophyta</taxon>
        <taxon>Tracheophyta</taxon>
        <taxon>Spermatophyta</taxon>
        <taxon>Magnoliopsida</taxon>
        <taxon>eudicotyledons</taxon>
        <taxon>Gunneridae</taxon>
        <taxon>Pentapetalae</taxon>
        <taxon>rosids</taxon>
        <taxon>fabids</taxon>
        <taxon>Fabales</taxon>
        <taxon>Fabaceae</taxon>
        <taxon>Papilionoideae</taxon>
        <taxon>50 kb inversion clade</taxon>
        <taxon>dalbergioids sensu lato</taxon>
        <taxon>Dalbergieae</taxon>
        <taxon>Pterocarpus clade</taxon>
        <taxon>Stylosanthes</taxon>
    </lineage>
</organism>
<keyword evidence="2" id="KW-1185">Reference proteome</keyword>
<dbReference type="Proteomes" id="UP001341840">
    <property type="component" value="Unassembled WGS sequence"/>
</dbReference>
<accession>A0ABU6RU94</accession>